<keyword evidence="1" id="KW-0378">Hydrolase</keyword>
<organism evidence="3 4">
    <name type="scientific">Clostridium polyendosporum</name>
    <dbReference type="NCBI Taxonomy" id="69208"/>
    <lineage>
        <taxon>Bacteria</taxon>
        <taxon>Bacillati</taxon>
        <taxon>Bacillota</taxon>
        <taxon>Clostridia</taxon>
        <taxon>Eubacteriales</taxon>
        <taxon>Clostridiaceae</taxon>
        <taxon>Clostridium</taxon>
    </lineage>
</organism>
<reference evidence="3" key="1">
    <citation type="submission" date="2021-03" db="EMBL/GenBank/DDBJ databases">
        <title>Taxonomic study of Clostridium polyendosporum from meadow-gley soil under rice.</title>
        <authorList>
            <person name="Kobayashi H."/>
            <person name="Tanizawa Y."/>
            <person name="Yagura M."/>
        </authorList>
    </citation>
    <scope>NUCLEOTIDE SEQUENCE</scope>
    <source>
        <strain evidence="3">JCM 30710</strain>
    </source>
</reference>
<dbReference type="EMBL" id="BOPZ01000021">
    <property type="protein sequence ID" value="GIM29748.1"/>
    <property type="molecule type" value="Genomic_DNA"/>
</dbReference>
<dbReference type="AlphaFoldDB" id="A0A919VMN1"/>
<keyword evidence="4" id="KW-1185">Reference proteome</keyword>
<dbReference type="GO" id="GO:0016787">
    <property type="term" value="F:hydrolase activity"/>
    <property type="evidence" value="ECO:0007669"/>
    <property type="project" value="UniProtKB-KW"/>
</dbReference>
<dbReference type="Proteomes" id="UP000679179">
    <property type="component" value="Unassembled WGS sequence"/>
</dbReference>
<protein>
    <submittedName>
        <fullName evidence="3">Phosphohydrolase</fullName>
    </submittedName>
</protein>
<proteinExistence type="predicted"/>
<evidence type="ECO:0000259" key="2">
    <source>
        <dbReference type="SMART" id="SM00471"/>
    </source>
</evidence>
<dbReference type="PANTHER" id="PTHR37294:SF1">
    <property type="entry name" value="3'-5' EXORIBONUCLEASE YHAM"/>
    <property type="match status" value="1"/>
</dbReference>
<dbReference type="PANTHER" id="PTHR37294">
    <property type="entry name" value="3'-5' EXORIBONUCLEASE YHAM"/>
    <property type="match status" value="1"/>
</dbReference>
<feature type="domain" description="HD/PDEase" evidence="2">
    <location>
        <begin position="146"/>
        <end position="280"/>
    </location>
</feature>
<accession>A0A919VMN1</accession>
<dbReference type="CDD" id="cd00077">
    <property type="entry name" value="HDc"/>
    <property type="match status" value="1"/>
</dbReference>
<comment type="caution">
    <text evidence="3">The sequence shown here is derived from an EMBL/GenBank/DDBJ whole genome shotgun (WGS) entry which is preliminary data.</text>
</comment>
<dbReference type="Pfam" id="PF01966">
    <property type="entry name" value="HD"/>
    <property type="match status" value="1"/>
</dbReference>
<evidence type="ECO:0000256" key="1">
    <source>
        <dbReference type="ARBA" id="ARBA00022801"/>
    </source>
</evidence>
<gene>
    <name evidence="3" type="ORF">CPJCM30710_24140</name>
</gene>
<dbReference type="SMART" id="SM00471">
    <property type="entry name" value="HDc"/>
    <property type="match status" value="1"/>
</dbReference>
<dbReference type="Gene3D" id="1.10.3210.10">
    <property type="entry name" value="Hypothetical protein af1432"/>
    <property type="match status" value="1"/>
</dbReference>
<dbReference type="InterPro" id="IPR006674">
    <property type="entry name" value="HD_domain"/>
</dbReference>
<dbReference type="GO" id="GO:0031125">
    <property type="term" value="P:rRNA 3'-end processing"/>
    <property type="evidence" value="ECO:0007669"/>
    <property type="project" value="TreeGrafter"/>
</dbReference>
<dbReference type="InterPro" id="IPR050798">
    <property type="entry name" value="YhaM_exoribonuc/phosphodiest"/>
</dbReference>
<dbReference type="SUPFAM" id="SSF109604">
    <property type="entry name" value="HD-domain/PDEase-like"/>
    <property type="match status" value="1"/>
</dbReference>
<name>A0A919VMN1_9CLOT</name>
<evidence type="ECO:0000313" key="4">
    <source>
        <dbReference type="Proteomes" id="UP000679179"/>
    </source>
</evidence>
<dbReference type="InterPro" id="IPR003607">
    <property type="entry name" value="HD/PDEase_dom"/>
</dbReference>
<sequence length="300" mass="34889">MDKKKLLVSDIKSGETIKTSLMIFKKLFIEDNKLFAIVGDKSGSVKAVIPLQRDDINVGDVISIRGKKAHLLEIAQYNKEKDFKEEDYIATVKTPIDEIMNEIESISKEEFKSKEIIELNNYFFKNEEFINLFKKGIAGVSQHHNYRGGLAEHTLNVMYLSKTLAYRYDCRRKEIAILSAKLHDIGKIYEFNTNGPFSYSLRGEMEGHIVIGIQMIEEAFNANPWLYSEDFRERIKGCIVQHHGKLEFGSPRSMNMEESYIVHFADYIDATMNKINQIKEKTELNNWSEYDRRLESKLYL</sequence>
<evidence type="ECO:0000313" key="3">
    <source>
        <dbReference type="EMBL" id="GIM29748.1"/>
    </source>
</evidence>
<dbReference type="RefSeq" id="WP_212904433.1">
    <property type="nucleotide sequence ID" value="NZ_BOPZ01000021.1"/>
</dbReference>